<dbReference type="InterPro" id="IPR006115">
    <property type="entry name" value="6PGDH_NADP-bd"/>
</dbReference>
<dbReference type="InterPro" id="IPR013328">
    <property type="entry name" value="6PGD_dom2"/>
</dbReference>
<organism evidence="3 4">
    <name type="scientific">Rhizobium leguminosarum</name>
    <dbReference type="NCBI Taxonomy" id="384"/>
    <lineage>
        <taxon>Bacteria</taxon>
        <taxon>Pseudomonadati</taxon>
        <taxon>Pseudomonadota</taxon>
        <taxon>Alphaproteobacteria</taxon>
        <taxon>Hyphomicrobiales</taxon>
        <taxon>Rhizobiaceae</taxon>
        <taxon>Rhizobium/Agrobacterium group</taxon>
        <taxon>Rhizobium</taxon>
    </lineage>
</organism>
<evidence type="ECO:0000313" key="3">
    <source>
        <dbReference type="EMBL" id="TAY51903.1"/>
    </source>
</evidence>
<dbReference type="InterPro" id="IPR008927">
    <property type="entry name" value="6-PGluconate_DH-like_C_sf"/>
</dbReference>
<accession>A0A7M3DT87</accession>
<evidence type="ECO:0000313" key="4">
    <source>
        <dbReference type="Proteomes" id="UP000292974"/>
    </source>
</evidence>
<dbReference type="GO" id="GO:0050661">
    <property type="term" value="F:NADP binding"/>
    <property type="evidence" value="ECO:0007669"/>
    <property type="project" value="InterPro"/>
</dbReference>
<dbReference type="EMBL" id="SIOP01000001">
    <property type="protein sequence ID" value="TAY51903.1"/>
    <property type="molecule type" value="Genomic_DNA"/>
</dbReference>
<dbReference type="PANTHER" id="PTHR43060:SF15">
    <property type="entry name" value="3-HYDROXYISOBUTYRATE DEHYDROGENASE-LIKE 1, MITOCHONDRIAL-RELATED"/>
    <property type="match status" value="1"/>
</dbReference>
<dbReference type="InterPro" id="IPR036291">
    <property type="entry name" value="NAD(P)-bd_dom_sf"/>
</dbReference>
<dbReference type="GO" id="GO:0051287">
    <property type="term" value="F:NAD binding"/>
    <property type="evidence" value="ECO:0007669"/>
    <property type="project" value="InterPro"/>
</dbReference>
<dbReference type="Pfam" id="PF14833">
    <property type="entry name" value="NAD_binding_11"/>
    <property type="match status" value="1"/>
</dbReference>
<sequence length="429" mass="45285">MWMAAGQTASEQREETAVKVGYIGLGAMGGSLSRHLIANGGLVVYDRNPATLAAFEKLGAVIADTPQALAQSCDVVMLCLPKSADVGDLLFGADGIAGYLRAGGLVIDQTSGVPELTIDFARRLAERKVLFMDAPVSGGIPAAQNRTVTIIASGSDGAWERGKPILERLSTKTLRCGQRVGDGQALKLLTNGIGACYRLATLELVALWRKSGFPLADIVTALNRSVGANFTSRNMLLGLVEGRSTTNFAMTLMVKDLNGALDLGTQTASTLPLTATARGLMQSVIGLFGEDARLDDVIAFTEKLSSVRLADELHDNRQAHETPVSTGNLDELLARAVAACNVVAVLEAVEVGRKFGLAVADIARVIESGSAWSHIAGELLSSVEADALDIGRYQIEHQALEHAAQLAAQIGLPFIMPGIALARFRDRLL</sequence>
<gene>
    <name evidence="3" type="ORF">ELH90_09545</name>
</gene>
<dbReference type="Gene3D" id="3.40.50.720">
    <property type="entry name" value="NAD(P)-binding Rossmann-like Domain"/>
    <property type="match status" value="1"/>
</dbReference>
<dbReference type="Pfam" id="PF03446">
    <property type="entry name" value="NAD_binding_2"/>
    <property type="match status" value="1"/>
</dbReference>
<reference evidence="3 4" key="1">
    <citation type="submission" date="2019-02" db="EMBL/GenBank/DDBJ databases">
        <title>The genomic architecture of introgression among sibling species of bacteria.</title>
        <authorList>
            <person name="Cavassim M.I.A."/>
            <person name="Moeskjaer S."/>
            <person name="Moslemi C."/>
            <person name="Fields B."/>
            <person name="Bachmann A."/>
            <person name="Vilhjalmsson B."/>
            <person name="Schierup M.H."/>
            <person name="Young J.P.W."/>
            <person name="Andersen S.U."/>
        </authorList>
    </citation>
    <scope>NUCLEOTIDE SEQUENCE [LARGE SCALE GENOMIC DNA]</scope>
    <source>
        <strain evidence="3 4">SM135B</strain>
    </source>
</reference>
<name>A0A7M3DT87_RHILE</name>
<dbReference type="SUPFAM" id="SSF48179">
    <property type="entry name" value="6-phosphogluconate dehydrogenase C-terminal domain-like"/>
    <property type="match status" value="2"/>
</dbReference>
<dbReference type="InterPro" id="IPR029154">
    <property type="entry name" value="HIBADH-like_NADP-bd"/>
</dbReference>
<evidence type="ECO:0000259" key="2">
    <source>
        <dbReference type="Pfam" id="PF14833"/>
    </source>
</evidence>
<dbReference type="SUPFAM" id="SSF51735">
    <property type="entry name" value="NAD(P)-binding Rossmann-fold domains"/>
    <property type="match status" value="1"/>
</dbReference>
<dbReference type="Proteomes" id="UP000292974">
    <property type="component" value="Unassembled WGS sequence"/>
</dbReference>
<feature type="domain" description="3-hydroxyisobutyrate dehydrogenase-like NAD-binding" evidence="2">
    <location>
        <begin position="181"/>
        <end position="292"/>
    </location>
</feature>
<dbReference type="PANTHER" id="PTHR43060">
    <property type="entry name" value="3-HYDROXYISOBUTYRATE DEHYDROGENASE-LIKE 1, MITOCHONDRIAL-RELATED"/>
    <property type="match status" value="1"/>
</dbReference>
<dbReference type="AlphaFoldDB" id="A0A7M3DT87"/>
<proteinExistence type="predicted"/>
<evidence type="ECO:0000259" key="1">
    <source>
        <dbReference type="Pfam" id="PF03446"/>
    </source>
</evidence>
<comment type="caution">
    <text evidence="3">The sequence shown here is derived from an EMBL/GenBank/DDBJ whole genome shotgun (WGS) entry which is preliminary data.</text>
</comment>
<dbReference type="Gene3D" id="1.10.1040.10">
    <property type="entry name" value="N-(1-d-carboxylethyl)-l-norvaline Dehydrogenase, domain 2"/>
    <property type="match status" value="2"/>
</dbReference>
<feature type="domain" description="6-phosphogluconate dehydrogenase NADP-binding" evidence="1">
    <location>
        <begin position="19"/>
        <end position="174"/>
    </location>
</feature>
<protein>
    <submittedName>
        <fullName evidence="3">NAD(P)-dependent oxidoreductase</fullName>
    </submittedName>
</protein>